<dbReference type="InterPro" id="IPR013806">
    <property type="entry name" value="Kringle-like"/>
</dbReference>
<dbReference type="EMBL" id="LR900645">
    <property type="protein sequence ID" value="CAD7246416.1"/>
    <property type="molecule type" value="Genomic_DNA"/>
</dbReference>
<name>A0A7R8XAQ9_9CRUS</name>
<dbReference type="Gene3D" id="2.40.20.10">
    <property type="entry name" value="Plasminogen Kringle 4"/>
    <property type="match status" value="5"/>
</dbReference>
<evidence type="ECO:0000256" key="2">
    <source>
        <dbReference type="ARBA" id="ARBA00023157"/>
    </source>
</evidence>
<dbReference type="PROSITE" id="PS50070">
    <property type="entry name" value="KRINGLE_2"/>
    <property type="match status" value="5"/>
</dbReference>
<comment type="caution">
    <text evidence="3">Lacks conserved residue(s) required for the propagation of feature annotation.</text>
</comment>
<organism evidence="5">
    <name type="scientific">Darwinula stevensoni</name>
    <dbReference type="NCBI Taxonomy" id="69355"/>
    <lineage>
        <taxon>Eukaryota</taxon>
        <taxon>Metazoa</taxon>
        <taxon>Ecdysozoa</taxon>
        <taxon>Arthropoda</taxon>
        <taxon>Crustacea</taxon>
        <taxon>Oligostraca</taxon>
        <taxon>Ostracoda</taxon>
        <taxon>Podocopa</taxon>
        <taxon>Podocopida</taxon>
        <taxon>Darwinulocopina</taxon>
        <taxon>Darwinuloidea</taxon>
        <taxon>Darwinulidae</taxon>
        <taxon>Darwinula</taxon>
    </lineage>
</organism>
<accession>A0A7R8XAQ9</accession>
<feature type="domain" description="Kringle" evidence="4">
    <location>
        <begin position="414"/>
        <end position="494"/>
    </location>
</feature>
<dbReference type="InterPro" id="IPR018056">
    <property type="entry name" value="Kringle_CS"/>
</dbReference>
<dbReference type="AlphaFoldDB" id="A0A7R8XAQ9"/>
<proteinExistence type="predicted"/>
<dbReference type="PANTHER" id="PTHR24261">
    <property type="entry name" value="PLASMINOGEN-RELATED"/>
    <property type="match status" value="1"/>
</dbReference>
<evidence type="ECO:0000313" key="6">
    <source>
        <dbReference type="Proteomes" id="UP000677054"/>
    </source>
</evidence>
<dbReference type="PRINTS" id="PR00018">
    <property type="entry name" value="KRINGLE"/>
</dbReference>
<dbReference type="InterPro" id="IPR050759">
    <property type="entry name" value="Serine_protease_kringle"/>
</dbReference>
<dbReference type="InterPro" id="IPR038178">
    <property type="entry name" value="Kringle_sf"/>
</dbReference>
<dbReference type="EMBL" id="CAJPEV010001128">
    <property type="protein sequence ID" value="CAG0890888.1"/>
    <property type="molecule type" value="Genomic_DNA"/>
</dbReference>
<keyword evidence="2 3" id="KW-1015">Disulfide bond</keyword>
<evidence type="ECO:0000256" key="3">
    <source>
        <dbReference type="PROSITE-ProRule" id="PRU00121"/>
    </source>
</evidence>
<feature type="domain" description="Kringle" evidence="4">
    <location>
        <begin position="110"/>
        <end position="190"/>
    </location>
</feature>
<dbReference type="Pfam" id="PF00051">
    <property type="entry name" value="Kringle"/>
    <property type="match status" value="5"/>
</dbReference>
<dbReference type="Proteomes" id="UP000677054">
    <property type="component" value="Unassembled WGS sequence"/>
</dbReference>
<dbReference type="SMART" id="SM00130">
    <property type="entry name" value="KR"/>
    <property type="match status" value="5"/>
</dbReference>
<evidence type="ECO:0000256" key="1">
    <source>
        <dbReference type="ARBA" id="ARBA00022572"/>
    </source>
</evidence>
<dbReference type="InterPro" id="IPR000001">
    <property type="entry name" value="Kringle"/>
</dbReference>
<gene>
    <name evidence="5" type="ORF">DSTB1V02_LOCUS6266</name>
</gene>
<dbReference type="PANTHER" id="PTHR24261:SF7">
    <property type="entry name" value="KRINGLE DOMAIN-CONTAINING PROTEIN"/>
    <property type="match status" value="1"/>
</dbReference>
<dbReference type="CDD" id="cd00108">
    <property type="entry name" value="KR"/>
    <property type="match status" value="2"/>
</dbReference>
<keyword evidence="6" id="KW-1185">Reference proteome</keyword>
<reference evidence="5" key="1">
    <citation type="submission" date="2020-11" db="EMBL/GenBank/DDBJ databases">
        <authorList>
            <person name="Tran Van P."/>
        </authorList>
    </citation>
    <scope>NUCLEOTIDE SEQUENCE</scope>
</reference>
<feature type="domain" description="Kringle" evidence="4">
    <location>
        <begin position="308"/>
        <end position="386"/>
    </location>
</feature>
<feature type="disulfide bond" evidence="3">
    <location>
        <begin position="69"/>
        <end position="92"/>
    </location>
</feature>
<dbReference type="SUPFAM" id="SSF57440">
    <property type="entry name" value="Kringle-like"/>
    <property type="match status" value="5"/>
</dbReference>
<dbReference type="OrthoDB" id="1915767at2759"/>
<feature type="domain" description="Kringle" evidence="4">
    <location>
        <begin position="16"/>
        <end position="97"/>
    </location>
</feature>
<evidence type="ECO:0000313" key="5">
    <source>
        <dbReference type="EMBL" id="CAD7246416.1"/>
    </source>
</evidence>
<sequence length="494" mass="56442">MGTPLYKYPECRLTEKGREYIGKVSETESGKNCLRWDTQPNGTPSDFLANVTYPGHFSNLDTWSHQNYCRNPSGRERPWCFVMDENTQWEYCDIPMCTDKDPPECKITQQGGEYIGRTNVSHSGFACQVWMEPWRSKIPGKGELFLPAFPDYKGTGEPHNFCRNPDGDAAPWCFIEGKNLGKEYCDIPFCKVREVQGGPKGNVYPECRLTEKGKEYVGTKNVTETGKPCVDWKSKPFGMPWDFFNQKRGYSEHFIHADLAMHKNYCRNPALYREKPWCFVSEPDIQWEYCDIPLCHNLEPPECKLITSGGEYVGRRNTTISGFRCQHWLAQYPARHNQIFQSLSAFPDEVDGTNNFCRNPDNTGHGPWCYLKESGNSWEYCDVPFCPPTGGERCDIRVSGNCMSPVECKINKIGVKYMGTKNITKSGKPCQLWMSISPNVISGKFEYTIRNAFPDDLHPSHNFCRNPNAVSEGPWCHNGAGTDPSWEYCDIQIC</sequence>
<feature type="domain" description="Kringle" evidence="4">
    <location>
        <begin position="212"/>
        <end position="295"/>
    </location>
</feature>
<dbReference type="PROSITE" id="PS00021">
    <property type="entry name" value="KRINGLE_1"/>
    <property type="match status" value="5"/>
</dbReference>
<feature type="disulfide bond" evidence="3">
    <location>
        <begin position="162"/>
        <end position="185"/>
    </location>
</feature>
<keyword evidence="1 3" id="KW-0420">Kringle</keyword>
<protein>
    <recommendedName>
        <fullName evidence="4">Kringle domain-containing protein</fullName>
    </recommendedName>
</protein>
<evidence type="ECO:0000259" key="4">
    <source>
        <dbReference type="PROSITE" id="PS50070"/>
    </source>
</evidence>